<sequence length="120" mass="13415">LVSVIKLAALYHAIIKNFTLTLFGNSFRGPKYGKSNIYTRRSWGISSGYTGPISCNDVNLLSINDICSYVICHNTSIECSYYKGHRQDADVVETINRFDDTGCLFYGLRVQSTVYIISAP</sequence>
<dbReference type="EMBL" id="JASPKZ010006821">
    <property type="protein sequence ID" value="KAJ9586945.1"/>
    <property type="molecule type" value="Genomic_DNA"/>
</dbReference>
<feature type="non-terminal residue" evidence="1">
    <location>
        <position position="1"/>
    </location>
</feature>
<keyword evidence="2" id="KW-1185">Reference proteome</keyword>
<reference evidence="1" key="1">
    <citation type="journal article" date="2023" name="IScience">
        <title>Live-bearing cockroach genome reveals convergent evolutionary mechanisms linked to viviparity in insects and beyond.</title>
        <authorList>
            <person name="Fouks B."/>
            <person name="Harrison M.C."/>
            <person name="Mikhailova A.A."/>
            <person name="Marchal E."/>
            <person name="English S."/>
            <person name="Carruthers M."/>
            <person name="Jennings E.C."/>
            <person name="Chiamaka E.L."/>
            <person name="Frigard R.A."/>
            <person name="Pippel M."/>
            <person name="Attardo G.M."/>
            <person name="Benoit J.B."/>
            <person name="Bornberg-Bauer E."/>
            <person name="Tobe S.S."/>
        </authorList>
    </citation>
    <scope>NUCLEOTIDE SEQUENCE</scope>
    <source>
        <strain evidence="1">Stay&amp;Tobe</strain>
    </source>
</reference>
<comment type="caution">
    <text evidence="1">The sequence shown here is derived from an EMBL/GenBank/DDBJ whole genome shotgun (WGS) entry which is preliminary data.</text>
</comment>
<protein>
    <submittedName>
        <fullName evidence="1">Uncharacterized protein</fullName>
    </submittedName>
</protein>
<feature type="non-terminal residue" evidence="1">
    <location>
        <position position="120"/>
    </location>
</feature>
<evidence type="ECO:0000313" key="2">
    <source>
        <dbReference type="Proteomes" id="UP001233999"/>
    </source>
</evidence>
<evidence type="ECO:0000313" key="1">
    <source>
        <dbReference type="EMBL" id="KAJ9586945.1"/>
    </source>
</evidence>
<dbReference type="Proteomes" id="UP001233999">
    <property type="component" value="Unassembled WGS sequence"/>
</dbReference>
<accession>A0AAD8EDX1</accession>
<gene>
    <name evidence="1" type="ORF">L9F63_019436</name>
</gene>
<reference evidence="1" key="2">
    <citation type="submission" date="2023-05" db="EMBL/GenBank/DDBJ databases">
        <authorList>
            <person name="Fouks B."/>
        </authorList>
    </citation>
    <scope>NUCLEOTIDE SEQUENCE</scope>
    <source>
        <strain evidence="1">Stay&amp;Tobe</strain>
        <tissue evidence="1">Testes</tissue>
    </source>
</reference>
<name>A0AAD8EDX1_DIPPU</name>
<organism evidence="1 2">
    <name type="scientific">Diploptera punctata</name>
    <name type="common">Pacific beetle cockroach</name>
    <dbReference type="NCBI Taxonomy" id="6984"/>
    <lineage>
        <taxon>Eukaryota</taxon>
        <taxon>Metazoa</taxon>
        <taxon>Ecdysozoa</taxon>
        <taxon>Arthropoda</taxon>
        <taxon>Hexapoda</taxon>
        <taxon>Insecta</taxon>
        <taxon>Pterygota</taxon>
        <taxon>Neoptera</taxon>
        <taxon>Polyneoptera</taxon>
        <taxon>Dictyoptera</taxon>
        <taxon>Blattodea</taxon>
        <taxon>Blaberoidea</taxon>
        <taxon>Blaberidae</taxon>
        <taxon>Diplopterinae</taxon>
        <taxon>Diploptera</taxon>
    </lineage>
</organism>
<proteinExistence type="predicted"/>
<dbReference type="AlphaFoldDB" id="A0AAD8EDX1"/>